<dbReference type="PRINTS" id="PR00111">
    <property type="entry name" value="ABHYDROLASE"/>
</dbReference>
<dbReference type="Gene3D" id="3.40.50.1820">
    <property type="entry name" value="alpha/beta hydrolase"/>
    <property type="match status" value="1"/>
</dbReference>
<dbReference type="InterPro" id="IPR000073">
    <property type="entry name" value="AB_hydrolase_1"/>
</dbReference>
<dbReference type="PANTHER" id="PTHR11614">
    <property type="entry name" value="PHOSPHOLIPASE-RELATED"/>
    <property type="match status" value="1"/>
</dbReference>
<sequence length="420" mass="47377">MGYTSRGVTVKDNLNTWWEAARRGRSVVTSVVAGEKAFSVELSCIPNTYRVNDWGAAVRLLSARKNNCSLRPSCRVVDMAAELAAGEIPSDVIYEEEFIMNSRGLQLFTCRWLPANREAKALIFLCHGYGMECSIFMQDTGVRLAKAGYAVFGIDYEGHGKSAGMHGYVKSFQNLVDDCAVFFTRIAEKEEYKKKARFLYGESMGGAVLLLIHRKQPNFWSGAVLVAPMCKIADDLKPHPLVISILNKLIHIIPTWKIVPTQDIVSVAFKDPEKRQWIRANPYIYEGRPRLKTGFELLMTSIDIEKRLDEVTLPFMVLHGEDDKVTDPSVSELLYSSAKSLDKTLKLYPDMWHGLTCGEPPEHTELVFSDIISWLDKRSTARSPDQNISTQKSNNKYVAVSMTDEIERKLANDNVFSSER</sequence>
<dbReference type="SMR" id="A0AA38GQX4"/>
<name>A0AA38GQX4_TAXCH</name>
<proteinExistence type="predicted"/>
<dbReference type="EMBL" id="JAHRHJ020000002">
    <property type="protein sequence ID" value="KAH9326470.1"/>
    <property type="molecule type" value="Genomic_DNA"/>
</dbReference>
<dbReference type="Proteomes" id="UP000824469">
    <property type="component" value="Unassembled WGS sequence"/>
</dbReference>
<organism evidence="2 3">
    <name type="scientific">Taxus chinensis</name>
    <name type="common">Chinese yew</name>
    <name type="synonym">Taxus wallichiana var. chinensis</name>
    <dbReference type="NCBI Taxonomy" id="29808"/>
    <lineage>
        <taxon>Eukaryota</taxon>
        <taxon>Viridiplantae</taxon>
        <taxon>Streptophyta</taxon>
        <taxon>Embryophyta</taxon>
        <taxon>Tracheophyta</taxon>
        <taxon>Spermatophyta</taxon>
        <taxon>Pinopsida</taxon>
        <taxon>Pinidae</taxon>
        <taxon>Conifers II</taxon>
        <taxon>Cupressales</taxon>
        <taxon>Taxaceae</taxon>
        <taxon>Taxus</taxon>
    </lineage>
</organism>
<dbReference type="AlphaFoldDB" id="A0AA38GQX4"/>
<feature type="domain" description="Serine aminopeptidase S33" evidence="1">
    <location>
        <begin position="118"/>
        <end position="356"/>
    </location>
</feature>
<evidence type="ECO:0000259" key="1">
    <source>
        <dbReference type="Pfam" id="PF12146"/>
    </source>
</evidence>
<protein>
    <recommendedName>
        <fullName evidence="1">Serine aminopeptidase S33 domain-containing protein</fullName>
    </recommendedName>
</protein>
<evidence type="ECO:0000313" key="3">
    <source>
        <dbReference type="Proteomes" id="UP000824469"/>
    </source>
</evidence>
<dbReference type="OMA" id="HPMVISV"/>
<dbReference type="SUPFAM" id="SSF53474">
    <property type="entry name" value="alpha/beta-Hydrolases"/>
    <property type="match status" value="1"/>
</dbReference>
<dbReference type="FunFam" id="3.40.50.1820:FF:000036">
    <property type="entry name" value="Alpha/beta-Hydrolases superfamily protein"/>
    <property type="match status" value="1"/>
</dbReference>
<comment type="caution">
    <text evidence="2">The sequence shown here is derived from an EMBL/GenBank/DDBJ whole genome shotgun (WGS) entry which is preliminary data.</text>
</comment>
<accession>A0AA38GQX4</accession>
<reference evidence="2 3" key="1">
    <citation type="journal article" date="2021" name="Nat. Plants">
        <title>The Taxus genome provides insights into paclitaxel biosynthesis.</title>
        <authorList>
            <person name="Xiong X."/>
            <person name="Gou J."/>
            <person name="Liao Q."/>
            <person name="Li Y."/>
            <person name="Zhou Q."/>
            <person name="Bi G."/>
            <person name="Li C."/>
            <person name="Du R."/>
            <person name="Wang X."/>
            <person name="Sun T."/>
            <person name="Guo L."/>
            <person name="Liang H."/>
            <person name="Lu P."/>
            <person name="Wu Y."/>
            <person name="Zhang Z."/>
            <person name="Ro D.K."/>
            <person name="Shang Y."/>
            <person name="Huang S."/>
            <person name="Yan J."/>
        </authorList>
    </citation>
    <scope>NUCLEOTIDE SEQUENCE [LARGE SCALE GENOMIC DNA]</scope>
    <source>
        <strain evidence="2">Ta-2019</strain>
    </source>
</reference>
<dbReference type="InterPro" id="IPR051044">
    <property type="entry name" value="MAG_DAG_Lipase"/>
</dbReference>
<dbReference type="InterPro" id="IPR029058">
    <property type="entry name" value="AB_hydrolase_fold"/>
</dbReference>
<gene>
    <name evidence="2" type="ORF">KI387_006648</name>
</gene>
<evidence type="ECO:0000313" key="2">
    <source>
        <dbReference type="EMBL" id="KAH9326470.1"/>
    </source>
</evidence>
<dbReference type="Pfam" id="PF12146">
    <property type="entry name" value="Hydrolase_4"/>
    <property type="match status" value="1"/>
</dbReference>
<dbReference type="InterPro" id="IPR022742">
    <property type="entry name" value="Hydrolase_4"/>
</dbReference>
<keyword evidence="3" id="KW-1185">Reference proteome</keyword>